<protein>
    <submittedName>
        <fullName evidence="4">Uncharacterized protein</fullName>
    </submittedName>
</protein>
<dbReference type="Gene3D" id="1.10.10.1350">
    <property type="entry name" value="Spidroin domain, C-terminal domain"/>
    <property type="match status" value="1"/>
</dbReference>
<feature type="domain" description="Spidroin C-terminal" evidence="2">
    <location>
        <begin position="478"/>
        <end position="565"/>
    </location>
</feature>
<gene>
    <name evidence="4" type="ORF">HNY73_023253</name>
</gene>
<dbReference type="InterPro" id="IPR043070">
    <property type="entry name" value="Spidroin_repeat"/>
</dbReference>
<dbReference type="AlphaFoldDB" id="A0A8T0E3I8"/>
<proteinExistence type="predicted"/>
<reference evidence="4" key="2">
    <citation type="submission" date="2020-06" db="EMBL/GenBank/DDBJ databases">
        <authorList>
            <person name="Sheffer M."/>
        </authorList>
    </citation>
    <scope>NUCLEOTIDE SEQUENCE</scope>
</reference>
<feature type="compositionally biased region" description="Low complexity" evidence="1">
    <location>
        <begin position="91"/>
        <end position="104"/>
    </location>
</feature>
<reference evidence="4" key="1">
    <citation type="journal article" date="2020" name="bioRxiv">
        <title>Chromosome-level reference genome of the European wasp spider Argiope bruennichi: a resource for studies on range expansion and evolutionary adaptation.</title>
        <authorList>
            <person name="Sheffer M.M."/>
            <person name="Hoppe A."/>
            <person name="Krehenwinkel H."/>
            <person name="Uhl G."/>
            <person name="Kuss A.W."/>
            <person name="Jensen L."/>
            <person name="Jensen C."/>
            <person name="Gillespie R.G."/>
            <person name="Hoff K.J."/>
            <person name="Prost S."/>
        </authorList>
    </citation>
    <scope>NUCLEOTIDE SEQUENCE</scope>
</reference>
<dbReference type="InterPro" id="IPR021915">
    <property type="entry name" value="RP1-2"/>
</dbReference>
<dbReference type="Pfam" id="PF12042">
    <property type="entry name" value="RP1-2"/>
    <property type="match status" value="3"/>
</dbReference>
<evidence type="ECO:0000313" key="4">
    <source>
        <dbReference type="EMBL" id="KAF8765272.1"/>
    </source>
</evidence>
<evidence type="ECO:0000259" key="3">
    <source>
        <dbReference type="Pfam" id="PF12042"/>
    </source>
</evidence>
<dbReference type="Pfam" id="PF11260">
    <property type="entry name" value="Spidroin_MaSp"/>
    <property type="match status" value="1"/>
</dbReference>
<keyword evidence="5" id="KW-1185">Reference proteome</keyword>
<comment type="caution">
    <text evidence="4">The sequence shown here is derived from an EMBL/GenBank/DDBJ whole genome shotgun (WGS) entry which is preliminary data.</text>
</comment>
<accession>A0A8T0E3I8</accession>
<evidence type="ECO:0000256" key="1">
    <source>
        <dbReference type="SAM" id="MobiDB-lite"/>
    </source>
</evidence>
<feature type="domain" description="Tubuliform egg casing silk strands structural" evidence="3">
    <location>
        <begin position="292"/>
        <end position="445"/>
    </location>
</feature>
<dbReference type="InterPro" id="IPR038542">
    <property type="entry name" value="Spidroin_C_sf"/>
</dbReference>
<feature type="domain" description="Tubuliform egg casing silk strands structural" evidence="3">
    <location>
        <begin position="9"/>
        <end position="94"/>
    </location>
</feature>
<name>A0A8T0E3I8_ARGBR</name>
<evidence type="ECO:0000313" key="5">
    <source>
        <dbReference type="Proteomes" id="UP000807504"/>
    </source>
</evidence>
<evidence type="ECO:0000259" key="2">
    <source>
        <dbReference type="Pfam" id="PF11260"/>
    </source>
</evidence>
<feature type="region of interest" description="Disordered" evidence="1">
    <location>
        <begin position="91"/>
        <end position="114"/>
    </location>
</feature>
<dbReference type="Gene3D" id="1.10.274.60">
    <property type="entry name" value="Spidroin, repetitive domain"/>
    <property type="match status" value="2"/>
</dbReference>
<dbReference type="Proteomes" id="UP000807504">
    <property type="component" value="Unassembled WGS sequence"/>
</dbReference>
<dbReference type="InterPro" id="IPR021001">
    <property type="entry name" value="Spidroin_C"/>
</dbReference>
<dbReference type="EMBL" id="JABXBU010002231">
    <property type="protein sequence ID" value="KAF8765272.1"/>
    <property type="molecule type" value="Genomic_DNA"/>
</dbReference>
<feature type="region of interest" description="Disordered" evidence="1">
    <location>
        <begin position="271"/>
        <end position="290"/>
    </location>
</feature>
<organism evidence="4 5">
    <name type="scientific">Argiope bruennichi</name>
    <name type="common">Wasp spider</name>
    <name type="synonym">Aranea bruennichi</name>
    <dbReference type="NCBI Taxonomy" id="94029"/>
    <lineage>
        <taxon>Eukaryota</taxon>
        <taxon>Metazoa</taxon>
        <taxon>Ecdysozoa</taxon>
        <taxon>Arthropoda</taxon>
        <taxon>Chelicerata</taxon>
        <taxon>Arachnida</taxon>
        <taxon>Araneae</taxon>
        <taxon>Araneomorphae</taxon>
        <taxon>Entelegynae</taxon>
        <taxon>Araneoidea</taxon>
        <taxon>Araneidae</taxon>
        <taxon>Argiope</taxon>
    </lineage>
</organism>
<sequence>MPYLKLSPSVGVGASSSTYANCRFQCSWTILSRSGYLNAANAGFPFPSSFASALFSSAASVASSAAAQSHPRVKQLSSAFSRAGSQSASQSAARSGAQSSSTTTPHPPPENQAASQFASKRCLEAVPLHSHSILCFPFSLKFFLQCLLFGPNFPLSSRQRCLSLGVNVANTLGIGNAPGLGNAFSQASLHLRWSPVPARTLMPFPMQFGQFFAGQGFFERGNAGSLASSFASALSASAASVASSAAAQSASQSQAAASAFSRAASQSASQSAARSGAQSSSTTTTTSASGSQAASQSASSAASQASASSFAQASSASLAASSSFSSAFSSANSLSALGNVAYQLGFNVANTLGIGNAPGLGNALSQAVSSVGVGALPARTLKPFPMQFGQFLAGQGILNAGNAGSLASSFANALSNSALSVGSRVSSPSYGALSPIAAGPNFISTGLNVGVASVGRPFASLSQSLPTSFQTGLGPIVSSSGLGSSAATARGSSLANPFASAISSSGGSLSVPTFLNLLSSVGAQVSSSSSLSSSEVTTQVLLEAIAALLQVINGAQITSVNFSNVSNVNRALVDSLVGPFA</sequence>
<feature type="domain" description="Tubuliform egg casing silk strands structural" evidence="3">
    <location>
        <begin position="163"/>
        <end position="274"/>
    </location>
</feature>